<keyword evidence="4" id="KW-1185">Reference proteome</keyword>
<evidence type="ECO:0000256" key="1">
    <source>
        <dbReference type="SAM" id="SignalP"/>
    </source>
</evidence>
<accession>A0ABM8XT88</accession>
<sequence length="206" mass="21222">MFQPLSPARLSRTLVAASALSLCAVAHAAVPASTSASASPFGVDATGHFEPTAPLAGAGWQLLAANGKRVADKAATAAPATVIARPVTDIAAAPVPSTRAPIAAPTAAPVPAVTAAPSTWVVSPGDGNFRQLVETWASRAGWSAAPWELEKDVPIVGSDVFDGDFKAAVRRVLSSTEMTDYIIKPCFYSNNVVRVVKLTTKCDLSQ</sequence>
<dbReference type="InterPro" id="IPR018927">
    <property type="entry name" value="Pilus_synth_Q_C"/>
</dbReference>
<dbReference type="Proteomes" id="UP000701702">
    <property type="component" value="Unassembled WGS sequence"/>
</dbReference>
<dbReference type="RefSeq" id="WP_224007681.1">
    <property type="nucleotide sequence ID" value="NZ_CAJZAF010000035.1"/>
</dbReference>
<dbReference type="Pfam" id="PF10671">
    <property type="entry name" value="TcpQ"/>
    <property type="match status" value="1"/>
</dbReference>
<proteinExistence type="predicted"/>
<feature type="signal peptide" evidence="1">
    <location>
        <begin position="1"/>
        <end position="28"/>
    </location>
</feature>
<reference evidence="3 4" key="1">
    <citation type="submission" date="2021-08" db="EMBL/GenBank/DDBJ databases">
        <authorList>
            <person name="Peeters C."/>
        </authorList>
    </citation>
    <scope>NUCLEOTIDE SEQUENCE [LARGE SCALE GENOMIC DNA]</scope>
    <source>
        <strain evidence="3 4">LMG 23994</strain>
    </source>
</reference>
<organism evidence="3 4">
    <name type="scientific">Cupriavidus pinatubonensis</name>
    <dbReference type="NCBI Taxonomy" id="248026"/>
    <lineage>
        <taxon>Bacteria</taxon>
        <taxon>Pseudomonadati</taxon>
        <taxon>Pseudomonadota</taxon>
        <taxon>Betaproteobacteria</taxon>
        <taxon>Burkholderiales</taxon>
        <taxon>Burkholderiaceae</taxon>
        <taxon>Cupriavidus</taxon>
    </lineage>
</organism>
<evidence type="ECO:0000313" key="4">
    <source>
        <dbReference type="Proteomes" id="UP000701702"/>
    </source>
</evidence>
<name>A0ABM8XT88_9BURK</name>
<feature type="chain" id="PRO_5046258364" description="Toxin co-regulated pilus biosynthesis protein Q C-terminal domain-containing protein" evidence="1">
    <location>
        <begin position="29"/>
        <end position="206"/>
    </location>
</feature>
<feature type="domain" description="Toxin co-regulated pilus biosynthesis protein Q C-terminal" evidence="2">
    <location>
        <begin position="119"/>
        <end position="197"/>
    </location>
</feature>
<dbReference type="Gene3D" id="3.55.50.70">
    <property type="match status" value="1"/>
</dbReference>
<keyword evidence="1" id="KW-0732">Signal</keyword>
<gene>
    <name evidence="3" type="ORF">LMG23994_05165</name>
</gene>
<protein>
    <recommendedName>
        <fullName evidence="2">Toxin co-regulated pilus biosynthesis protein Q C-terminal domain-containing protein</fullName>
    </recommendedName>
</protein>
<evidence type="ECO:0000259" key="2">
    <source>
        <dbReference type="Pfam" id="PF10671"/>
    </source>
</evidence>
<evidence type="ECO:0000313" key="3">
    <source>
        <dbReference type="EMBL" id="CAG9183553.1"/>
    </source>
</evidence>
<dbReference type="EMBL" id="CAJZAF010000035">
    <property type="protein sequence ID" value="CAG9183553.1"/>
    <property type="molecule type" value="Genomic_DNA"/>
</dbReference>
<comment type="caution">
    <text evidence="3">The sequence shown here is derived from an EMBL/GenBank/DDBJ whole genome shotgun (WGS) entry which is preliminary data.</text>
</comment>